<accession>A0ABD1QVE8</accession>
<dbReference type="AlphaFoldDB" id="A0ABD1QVE8"/>
<sequence length="166" mass="18405">MADLRDLDSVRKIYETKVTDHRDDGGGAIARSLQWWLVVGDTREVVMVHGVEVVNFSTIKAHTYTTTVHYYGSTAASVGMVGEMGTVKLGQEQYSVREITSCVFRVRVWMLVKGAGGFGQSLVVVNVPVVCGHEVSTVGLTTKRKRLGWVCGVREWRGFGIWKPIM</sequence>
<organism evidence="1 2">
    <name type="scientific">Abeliophyllum distichum</name>
    <dbReference type="NCBI Taxonomy" id="126358"/>
    <lineage>
        <taxon>Eukaryota</taxon>
        <taxon>Viridiplantae</taxon>
        <taxon>Streptophyta</taxon>
        <taxon>Embryophyta</taxon>
        <taxon>Tracheophyta</taxon>
        <taxon>Spermatophyta</taxon>
        <taxon>Magnoliopsida</taxon>
        <taxon>eudicotyledons</taxon>
        <taxon>Gunneridae</taxon>
        <taxon>Pentapetalae</taxon>
        <taxon>asterids</taxon>
        <taxon>lamiids</taxon>
        <taxon>Lamiales</taxon>
        <taxon>Oleaceae</taxon>
        <taxon>Forsythieae</taxon>
        <taxon>Abeliophyllum</taxon>
    </lineage>
</organism>
<comment type="caution">
    <text evidence="1">The sequence shown here is derived from an EMBL/GenBank/DDBJ whole genome shotgun (WGS) entry which is preliminary data.</text>
</comment>
<name>A0ABD1QVE8_9LAMI</name>
<reference evidence="2" key="1">
    <citation type="submission" date="2024-07" db="EMBL/GenBank/DDBJ databases">
        <title>Two chromosome-level genome assemblies of Korean endemic species Abeliophyllum distichum and Forsythia ovata (Oleaceae).</title>
        <authorList>
            <person name="Jang H."/>
        </authorList>
    </citation>
    <scope>NUCLEOTIDE SEQUENCE [LARGE SCALE GENOMIC DNA]</scope>
</reference>
<evidence type="ECO:0000313" key="1">
    <source>
        <dbReference type="EMBL" id="KAL2479737.1"/>
    </source>
</evidence>
<keyword evidence="2" id="KW-1185">Reference proteome</keyword>
<dbReference type="EMBL" id="JBFOLK010000010">
    <property type="protein sequence ID" value="KAL2479737.1"/>
    <property type="molecule type" value="Genomic_DNA"/>
</dbReference>
<evidence type="ECO:0008006" key="3">
    <source>
        <dbReference type="Google" id="ProtNLM"/>
    </source>
</evidence>
<evidence type="ECO:0000313" key="2">
    <source>
        <dbReference type="Proteomes" id="UP001604336"/>
    </source>
</evidence>
<gene>
    <name evidence="1" type="ORF">Adt_32703</name>
</gene>
<dbReference type="Proteomes" id="UP001604336">
    <property type="component" value="Unassembled WGS sequence"/>
</dbReference>
<proteinExistence type="predicted"/>
<protein>
    <recommendedName>
        <fullName evidence="3">Dirigent protein</fullName>
    </recommendedName>
</protein>